<dbReference type="GO" id="GO:0046872">
    <property type="term" value="F:metal ion binding"/>
    <property type="evidence" value="ECO:0007669"/>
    <property type="project" value="UniProtKB-KW"/>
</dbReference>
<dbReference type="RefSeq" id="WP_179462240.1">
    <property type="nucleotide sequence ID" value="NZ_JACBZX010000001.1"/>
</dbReference>
<dbReference type="Pfam" id="PF13669">
    <property type="entry name" value="Glyoxalase_4"/>
    <property type="match status" value="1"/>
</dbReference>
<evidence type="ECO:0000313" key="4">
    <source>
        <dbReference type="Proteomes" id="UP000592181"/>
    </source>
</evidence>
<dbReference type="SUPFAM" id="SSF54593">
    <property type="entry name" value="Glyoxalase/Bleomycin resistance protein/Dihydroxybiphenyl dioxygenase"/>
    <property type="match status" value="1"/>
</dbReference>
<dbReference type="GO" id="GO:0051213">
    <property type="term" value="F:dioxygenase activity"/>
    <property type="evidence" value="ECO:0007669"/>
    <property type="project" value="UniProtKB-KW"/>
</dbReference>
<evidence type="ECO:0000313" key="3">
    <source>
        <dbReference type="EMBL" id="NYG36788.1"/>
    </source>
</evidence>
<keyword evidence="1" id="KW-0479">Metal-binding</keyword>
<dbReference type="Gene3D" id="3.10.180.10">
    <property type="entry name" value="2,3-Dihydroxybiphenyl 1,2-Dioxygenase, domain 1"/>
    <property type="match status" value="1"/>
</dbReference>
<keyword evidence="3" id="KW-0456">Lyase</keyword>
<dbReference type="InterPro" id="IPR037523">
    <property type="entry name" value="VOC_core"/>
</dbReference>
<proteinExistence type="predicted"/>
<name>A0A852X2X4_9MICO</name>
<dbReference type="AlphaFoldDB" id="A0A852X2X4"/>
<protein>
    <submittedName>
        <fullName evidence="3">Catechol 2,3-dioxygenase-like lactoylglutathione lyase family enzyme</fullName>
    </submittedName>
</protein>
<feature type="domain" description="VOC" evidence="2">
    <location>
        <begin position="116"/>
        <end position="240"/>
    </location>
</feature>
<keyword evidence="3" id="KW-0223">Dioxygenase</keyword>
<gene>
    <name evidence="3" type="ORF">BJY28_001257</name>
</gene>
<dbReference type="CDD" id="cd06587">
    <property type="entry name" value="VOC"/>
    <property type="match status" value="1"/>
</dbReference>
<dbReference type="GO" id="GO:0004493">
    <property type="term" value="F:methylmalonyl-CoA epimerase activity"/>
    <property type="evidence" value="ECO:0007669"/>
    <property type="project" value="TreeGrafter"/>
</dbReference>
<sequence>MPVLDQPVVGVSGITVATSDVDSTREAWSRFAGAPEADSLVVGGLVVGVSPARGGPEGLTGVTLSVENVSAFARLLQRRGLRLDGTTLELGGLTWRLAGTTGVHRRRGHDAGDIDGIDHVVVESSDPERAVALYGARLGLDLRLDRTMPRHRMRGLFFRCGQAVLEVITRLDDEGTVRGAPGVPDAFGGLAWRVPDVGVVRDRLMGDGVDVSEVREGRKPGTQVATVHDPELVVPTLLIGAPADGSED</sequence>
<keyword evidence="3" id="KW-0560">Oxidoreductase</keyword>
<accession>A0A852X2X4</accession>
<evidence type="ECO:0000256" key="1">
    <source>
        <dbReference type="ARBA" id="ARBA00022723"/>
    </source>
</evidence>
<evidence type="ECO:0000259" key="2">
    <source>
        <dbReference type="PROSITE" id="PS51819"/>
    </source>
</evidence>
<organism evidence="3 4">
    <name type="scientific">Janibacter alkaliphilus</name>
    <dbReference type="NCBI Taxonomy" id="1069963"/>
    <lineage>
        <taxon>Bacteria</taxon>
        <taxon>Bacillati</taxon>
        <taxon>Actinomycetota</taxon>
        <taxon>Actinomycetes</taxon>
        <taxon>Micrococcales</taxon>
        <taxon>Intrasporangiaceae</taxon>
        <taxon>Janibacter</taxon>
    </lineage>
</organism>
<dbReference type="GO" id="GO:0016829">
    <property type="term" value="F:lyase activity"/>
    <property type="evidence" value="ECO:0007669"/>
    <property type="project" value="UniProtKB-KW"/>
</dbReference>
<dbReference type="PANTHER" id="PTHR43048">
    <property type="entry name" value="METHYLMALONYL-COA EPIMERASE"/>
    <property type="match status" value="1"/>
</dbReference>
<dbReference type="GO" id="GO:0046491">
    <property type="term" value="P:L-methylmalonyl-CoA metabolic process"/>
    <property type="evidence" value="ECO:0007669"/>
    <property type="project" value="TreeGrafter"/>
</dbReference>
<keyword evidence="4" id="KW-1185">Reference proteome</keyword>
<comment type="caution">
    <text evidence="3">The sequence shown here is derived from an EMBL/GenBank/DDBJ whole genome shotgun (WGS) entry which is preliminary data.</text>
</comment>
<dbReference type="PANTHER" id="PTHR43048:SF3">
    <property type="entry name" value="METHYLMALONYL-COA EPIMERASE, MITOCHONDRIAL"/>
    <property type="match status" value="1"/>
</dbReference>
<dbReference type="PROSITE" id="PS51819">
    <property type="entry name" value="VOC"/>
    <property type="match status" value="1"/>
</dbReference>
<dbReference type="Proteomes" id="UP000592181">
    <property type="component" value="Unassembled WGS sequence"/>
</dbReference>
<dbReference type="InterPro" id="IPR029068">
    <property type="entry name" value="Glyas_Bleomycin-R_OHBP_Dase"/>
</dbReference>
<dbReference type="InterPro" id="IPR051785">
    <property type="entry name" value="MMCE/EMCE_epimerase"/>
</dbReference>
<dbReference type="EMBL" id="JACBZX010000001">
    <property type="protein sequence ID" value="NYG36788.1"/>
    <property type="molecule type" value="Genomic_DNA"/>
</dbReference>
<reference evidence="3 4" key="1">
    <citation type="submission" date="2020-07" db="EMBL/GenBank/DDBJ databases">
        <title>Sequencing the genomes of 1000 actinobacteria strains.</title>
        <authorList>
            <person name="Klenk H.-P."/>
        </authorList>
    </citation>
    <scope>NUCLEOTIDE SEQUENCE [LARGE SCALE GENOMIC DNA]</scope>
    <source>
        <strain evidence="3 4">DSM 24723</strain>
    </source>
</reference>